<evidence type="ECO:0000313" key="3">
    <source>
        <dbReference type="EMBL" id="MCW1924269.1"/>
    </source>
</evidence>
<sequence length="201" mass="21130">MILPDTLSPLPVLPRGDDPAGAPRIDIEDFVTAVDVRKVLLGTAGDLPVEGLAAEDFDSFAGRADVPHPACSPFASGRQVELRVPDLAVEPPTIHPAFDILPPTIRRAAPPKVGPTLDCESNFGRGRTGERWWVIGMGLAASAILLSGTLVDFISREAVRRSRAAAPLDVIHVIPGKATPQPGTDPSGTAFAAAVEHEEAE</sequence>
<keyword evidence="2" id="KW-0812">Transmembrane</keyword>
<feature type="transmembrane region" description="Helical" evidence="2">
    <location>
        <begin position="132"/>
        <end position="154"/>
    </location>
</feature>
<dbReference type="EMBL" id="JAPDDT010000007">
    <property type="protein sequence ID" value="MCW1924269.1"/>
    <property type="molecule type" value="Genomic_DNA"/>
</dbReference>
<keyword evidence="4" id="KW-1185">Reference proteome</keyword>
<evidence type="ECO:0000256" key="1">
    <source>
        <dbReference type="SAM" id="MobiDB-lite"/>
    </source>
</evidence>
<feature type="region of interest" description="Disordered" evidence="1">
    <location>
        <begin position="177"/>
        <end position="201"/>
    </location>
</feature>
<keyword evidence="2" id="KW-1133">Transmembrane helix</keyword>
<accession>A0ABT3GL75</accession>
<dbReference type="Proteomes" id="UP001320876">
    <property type="component" value="Unassembled WGS sequence"/>
</dbReference>
<proteinExistence type="predicted"/>
<evidence type="ECO:0000256" key="2">
    <source>
        <dbReference type="SAM" id="Phobius"/>
    </source>
</evidence>
<protein>
    <submittedName>
        <fullName evidence="3">Uncharacterized protein</fullName>
    </submittedName>
</protein>
<gene>
    <name evidence="3" type="ORF">OKA05_17015</name>
</gene>
<dbReference type="RefSeq" id="WP_264488378.1">
    <property type="nucleotide sequence ID" value="NZ_JAPDDT010000007.1"/>
</dbReference>
<comment type="caution">
    <text evidence="3">The sequence shown here is derived from an EMBL/GenBank/DDBJ whole genome shotgun (WGS) entry which is preliminary data.</text>
</comment>
<reference evidence="3 4" key="1">
    <citation type="submission" date="2022-10" db="EMBL/GenBank/DDBJ databases">
        <title>Luteolibacter arcticus strain CCTCC AB 2014275, whole genome shotgun sequencing project.</title>
        <authorList>
            <person name="Zhao G."/>
            <person name="Shen L."/>
        </authorList>
    </citation>
    <scope>NUCLEOTIDE SEQUENCE [LARGE SCALE GENOMIC DNA]</scope>
    <source>
        <strain evidence="3 4">CCTCC AB 2014275</strain>
    </source>
</reference>
<keyword evidence="2" id="KW-0472">Membrane</keyword>
<evidence type="ECO:0000313" key="4">
    <source>
        <dbReference type="Proteomes" id="UP001320876"/>
    </source>
</evidence>
<name>A0ABT3GL75_9BACT</name>
<organism evidence="3 4">
    <name type="scientific">Luteolibacter arcticus</name>
    <dbReference type="NCBI Taxonomy" id="1581411"/>
    <lineage>
        <taxon>Bacteria</taxon>
        <taxon>Pseudomonadati</taxon>
        <taxon>Verrucomicrobiota</taxon>
        <taxon>Verrucomicrobiia</taxon>
        <taxon>Verrucomicrobiales</taxon>
        <taxon>Verrucomicrobiaceae</taxon>
        <taxon>Luteolibacter</taxon>
    </lineage>
</organism>